<dbReference type="InterPro" id="IPR020846">
    <property type="entry name" value="MFS_dom"/>
</dbReference>
<organism evidence="6 7">
    <name type="scientific">Cadophora malorum</name>
    <dbReference type="NCBI Taxonomy" id="108018"/>
    <lineage>
        <taxon>Eukaryota</taxon>
        <taxon>Fungi</taxon>
        <taxon>Dikarya</taxon>
        <taxon>Ascomycota</taxon>
        <taxon>Pezizomycotina</taxon>
        <taxon>Leotiomycetes</taxon>
        <taxon>Helotiales</taxon>
        <taxon>Ploettnerulaceae</taxon>
        <taxon>Cadophora</taxon>
    </lineage>
</organism>
<sequence>MYNITLPEMFKMNPLVEGDCFGFKPGSDYCVVALTRAPTSKNGGFDTGIATTSTFLTLHTHLEEQQLTDDKAIAYKSWIEYMGHPSNGLTGAVVAVYKAGEALGALTQTVIGDKIGRIRFMQLMCIIVTIGTVV</sequence>
<evidence type="ECO:0000256" key="2">
    <source>
        <dbReference type="ARBA" id="ARBA00022692"/>
    </source>
</evidence>
<evidence type="ECO:0000313" key="6">
    <source>
        <dbReference type="EMBL" id="KAG4417878.1"/>
    </source>
</evidence>
<evidence type="ECO:0000313" key="7">
    <source>
        <dbReference type="Proteomes" id="UP000664132"/>
    </source>
</evidence>
<dbReference type="AlphaFoldDB" id="A0A8H7TFJ8"/>
<keyword evidence="7" id="KW-1185">Reference proteome</keyword>
<dbReference type="PROSITE" id="PS50850">
    <property type="entry name" value="MFS"/>
    <property type="match status" value="1"/>
</dbReference>
<feature type="domain" description="Major facilitator superfamily (MFS) profile" evidence="5">
    <location>
        <begin position="32"/>
        <end position="134"/>
    </location>
</feature>
<evidence type="ECO:0000256" key="3">
    <source>
        <dbReference type="ARBA" id="ARBA00022989"/>
    </source>
</evidence>
<comment type="caution">
    <text evidence="6">The sequence shown here is derived from an EMBL/GenBank/DDBJ whole genome shotgun (WGS) entry which is preliminary data.</text>
</comment>
<dbReference type="SUPFAM" id="SSF103473">
    <property type="entry name" value="MFS general substrate transporter"/>
    <property type="match status" value="1"/>
</dbReference>
<dbReference type="OrthoDB" id="6612291at2759"/>
<accession>A0A8H7TFJ8</accession>
<dbReference type="Proteomes" id="UP000664132">
    <property type="component" value="Unassembled WGS sequence"/>
</dbReference>
<dbReference type="InterPro" id="IPR005828">
    <property type="entry name" value="MFS_sugar_transport-like"/>
</dbReference>
<name>A0A8H7TFJ8_9HELO</name>
<dbReference type="GO" id="GO:0016020">
    <property type="term" value="C:membrane"/>
    <property type="evidence" value="ECO:0007669"/>
    <property type="project" value="UniProtKB-SubCell"/>
</dbReference>
<dbReference type="EMBL" id="JAFJYH010000143">
    <property type="protein sequence ID" value="KAG4417878.1"/>
    <property type="molecule type" value="Genomic_DNA"/>
</dbReference>
<dbReference type="InterPro" id="IPR036259">
    <property type="entry name" value="MFS_trans_sf"/>
</dbReference>
<comment type="subcellular location">
    <subcellularLocation>
        <location evidence="1">Membrane</location>
        <topology evidence="1">Multi-pass membrane protein</topology>
    </subcellularLocation>
</comment>
<protein>
    <recommendedName>
        <fullName evidence="5">Major facilitator superfamily (MFS) profile domain-containing protein</fullName>
    </recommendedName>
</protein>
<dbReference type="Pfam" id="PF00083">
    <property type="entry name" value="Sugar_tr"/>
    <property type="match status" value="1"/>
</dbReference>
<evidence type="ECO:0000259" key="5">
    <source>
        <dbReference type="PROSITE" id="PS50850"/>
    </source>
</evidence>
<keyword evidence="3" id="KW-1133">Transmembrane helix</keyword>
<gene>
    <name evidence="6" type="ORF">IFR04_009015</name>
</gene>
<dbReference type="Gene3D" id="1.20.1250.20">
    <property type="entry name" value="MFS general substrate transporter like domains"/>
    <property type="match status" value="1"/>
</dbReference>
<evidence type="ECO:0000256" key="4">
    <source>
        <dbReference type="ARBA" id="ARBA00023136"/>
    </source>
</evidence>
<keyword evidence="4" id="KW-0472">Membrane</keyword>
<proteinExistence type="predicted"/>
<dbReference type="GO" id="GO:0022857">
    <property type="term" value="F:transmembrane transporter activity"/>
    <property type="evidence" value="ECO:0007669"/>
    <property type="project" value="InterPro"/>
</dbReference>
<reference evidence="6" key="1">
    <citation type="submission" date="2021-02" db="EMBL/GenBank/DDBJ databases">
        <title>Genome sequence Cadophora malorum strain M34.</title>
        <authorList>
            <person name="Stefanovic E."/>
            <person name="Vu D."/>
            <person name="Scully C."/>
            <person name="Dijksterhuis J."/>
            <person name="Roader J."/>
            <person name="Houbraken J."/>
        </authorList>
    </citation>
    <scope>NUCLEOTIDE SEQUENCE</scope>
    <source>
        <strain evidence="6">M34</strain>
    </source>
</reference>
<keyword evidence="2" id="KW-0812">Transmembrane</keyword>
<evidence type="ECO:0000256" key="1">
    <source>
        <dbReference type="ARBA" id="ARBA00004141"/>
    </source>
</evidence>